<reference evidence="4 5" key="1">
    <citation type="submission" date="2024-04" db="EMBL/GenBank/DDBJ databases">
        <title>Draft genome sequence of Sessilibacter corallicola NBRC 116591.</title>
        <authorList>
            <person name="Miyakawa T."/>
            <person name="Kusuya Y."/>
            <person name="Miura T."/>
        </authorList>
    </citation>
    <scope>NUCLEOTIDE SEQUENCE [LARGE SCALE GENOMIC DNA]</scope>
    <source>
        <strain evidence="4 5">KU-00831-HH</strain>
    </source>
</reference>
<accession>A0ABQ0A6S9</accession>
<dbReference type="PANTHER" id="PTHR33620:SF1">
    <property type="entry name" value="UREASE ACCESSORY PROTEIN F"/>
    <property type="match status" value="1"/>
</dbReference>
<keyword evidence="5" id="KW-1185">Reference proteome</keyword>
<evidence type="ECO:0000313" key="5">
    <source>
        <dbReference type="Proteomes" id="UP001465153"/>
    </source>
</evidence>
<dbReference type="HAMAP" id="MF_01385">
    <property type="entry name" value="UreF"/>
    <property type="match status" value="1"/>
</dbReference>
<protein>
    <recommendedName>
        <fullName evidence="3">Urease accessory protein UreF</fullName>
    </recommendedName>
</protein>
<dbReference type="InterPro" id="IPR038277">
    <property type="entry name" value="UreF_sf"/>
</dbReference>
<name>A0ABQ0A6S9_9GAMM</name>
<dbReference type="EMBL" id="BAABWN010000003">
    <property type="protein sequence ID" value="GAA6167360.1"/>
    <property type="molecule type" value="Genomic_DNA"/>
</dbReference>
<comment type="similarity">
    <text evidence="3">Belongs to the UreF family.</text>
</comment>
<evidence type="ECO:0000256" key="2">
    <source>
        <dbReference type="ARBA" id="ARBA00023186"/>
    </source>
</evidence>
<dbReference type="Gene3D" id="1.10.4190.10">
    <property type="entry name" value="Urease accessory protein UreF"/>
    <property type="match status" value="1"/>
</dbReference>
<dbReference type="RefSeq" id="WP_353302023.1">
    <property type="nucleotide sequence ID" value="NZ_BAABWN010000003.1"/>
</dbReference>
<evidence type="ECO:0000256" key="1">
    <source>
        <dbReference type="ARBA" id="ARBA00022988"/>
    </source>
</evidence>
<keyword evidence="2 3" id="KW-0143">Chaperone</keyword>
<comment type="subunit">
    <text evidence="3">UreD, UreF and UreG form a complex that acts as a GTP-hydrolysis-dependent molecular chaperone, activating the urease apoprotein by helping to assemble the nickel containing metallocenter of UreC. The UreE protein probably delivers the nickel.</text>
</comment>
<evidence type="ECO:0000313" key="4">
    <source>
        <dbReference type="EMBL" id="GAA6167360.1"/>
    </source>
</evidence>
<keyword evidence="3" id="KW-0963">Cytoplasm</keyword>
<comment type="caution">
    <text evidence="4">The sequence shown here is derived from an EMBL/GenBank/DDBJ whole genome shotgun (WGS) entry which is preliminary data.</text>
</comment>
<dbReference type="PIRSF" id="PIRSF009467">
    <property type="entry name" value="Ureas_acces_UreF"/>
    <property type="match status" value="1"/>
</dbReference>
<proteinExistence type="inferred from homology"/>
<comment type="function">
    <text evidence="3">Required for maturation of urease via the functional incorporation of the urease nickel metallocenter.</text>
</comment>
<dbReference type="InterPro" id="IPR002639">
    <property type="entry name" value="UreF"/>
</dbReference>
<evidence type="ECO:0000256" key="3">
    <source>
        <dbReference type="HAMAP-Rule" id="MF_01385"/>
    </source>
</evidence>
<gene>
    <name evidence="3" type="primary">ureF</name>
    <name evidence="4" type="ORF">NBRC116591_11700</name>
</gene>
<sequence>MAITITDLSLLKLLQLCSVNLPVGGFAFSQGLETACEINWVANSTDTKTWIETQITHSLEKLDFPCFIRAFHAAENQDNDELNYWNRYLLASRETHELYVADTAMGAALKRLLKSLDISIPISGDISFCVLFAYVCAHWNIEQQAAVMGFGWTWLENQIAAAIKLVPLGQTVAQQLLLELQPLLAASVNESLLIQDDDIGGNLPGLSLASSLHETQYSRLFRS</sequence>
<keyword evidence="1 3" id="KW-0996">Nickel insertion</keyword>
<comment type="subcellular location">
    <subcellularLocation>
        <location evidence="3">Cytoplasm</location>
    </subcellularLocation>
</comment>
<organism evidence="4 5">
    <name type="scientific">Sessilibacter corallicola</name>
    <dbReference type="NCBI Taxonomy" id="2904075"/>
    <lineage>
        <taxon>Bacteria</taxon>
        <taxon>Pseudomonadati</taxon>
        <taxon>Pseudomonadota</taxon>
        <taxon>Gammaproteobacteria</taxon>
        <taxon>Cellvibrionales</taxon>
        <taxon>Cellvibrionaceae</taxon>
        <taxon>Sessilibacter</taxon>
    </lineage>
</organism>
<dbReference type="Pfam" id="PF01730">
    <property type="entry name" value="UreF"/>
    <property type="match status" value="1"/>
</dbReference>
<dbReference type="Proteomes" id="UP001465153">
    <property type="component" value="Unassembled WGS sequence"/>
</dbReference>
<dbReference type="PANTHER" id="PTHR33620">
    <property type="entry name" value="UREASE ACCESSORY PROTEIN F"/>
    <property type="match status" value="1"/>
</dbReference>